<evidence type="ECO:0000256" key="4">
    <source>
        <dbReference type="ARBA" id="ARBA00022679"/>
    </source>
</evidence>
<keyword evidence="13" id="KW-1185">Reference proteome</keyword>
<dbReference type="GO" id="GO:0016757">
    <property type="term" value="F:glycosyltransferase activity"/>
    <property type="evidence" value="ECO:0007669"/>
    <property type="project" value="UniProtKB-KW"/>
</dbReference>
<keyword evidence="3" id="KW-0328">Glycosyltransferase</keyword>
<evidence type="ECO:0000256" key="10">
    <source>
        <dbReference type="ARBA" id="ARBA00040345"/>
    </source>
</evidence>
<keyword evidence="2" id="KW-1003">Cell membrane</keyword>
<evidence type="ECO:0000256" key="2">
    <source>
        <dbReference type="ARBA" id="ARBA00022475"/>
    </source>
</evidence>
<evidence type="ECO:0000313" key="13">
    <source>
        <dbReference type="Proteomes" id="UP001357733"/>
    </source>
</evidence>
<dbReference type="Pfam" id="PF00535">
    <property type="entry name" value="Glycos_transf_2"/>
    <property type="match status" value="1"/>
</dbReference>
<dbReference type="EMBL" id="JAYKOT010000003">
    <property type="protein sequence ID" value="MEB3429039.1"/>
    <property type="molecule type" value="Genomic_DNA"/>
</dbReference>
<evidence type="ECO:0000313" key="12">
    <source>
        <dbReference type="EMBL" id="MEB3429039.1"/>
    </source>
</evidence>
<dbReference type="GO" id="GO:0005886">
    <property type="term" value="C:plasma membrane"/>
    <property type="evidence" value="ECO:0007669"/>
    <property type="project" value="UniProtKB-SubCell"/>
</dbReference>
<evidence type="ECO:0000256" key="6">
    <source>
        <dbReference type="ARBA" id="ARBA00023136"/>
    </source>
</evidence>
<name>A0AAW9MTW3_9FIRM</name>
<dbReference type="Proteomes" id="UP001357733">
    <property type="component" value="Unassembled WGS sequence"/>
</dbReference>
<gene>
    <name evidence="12" type="ORF">VLK81_03210</name>
</gene>
<evidence type="ECO:0000256" key="5">
    <source>
        <dbReference type="ARBA" id="ARBA00022746"/>
    </source>
</evidence>
<dbReference type="NCBIfam" id="TIGR04283">
    <property type="entry name" value="glyco_like_mftF"/>
    <property type="match status" value="1"/>
</dbReference>
<comment type="similarity">
    <text evidence="9">Belongs to the glycosyltransferase 2 family. CrtQ subfamily.</text>
</comment>
<evidence type="ECO:0000256" key="3">
    <source>
        <dbReference type="ARBA" id="ARBA00022676"/>
    </source>
</evidence>
<evidence type="ECO:0000256" key="9">
    <source>
        <dbReference type="ARBA" id="ARBA00038120"/>
    </source>
</evidence>
<dbReference type="InterPro" id="IPR029044">
    <property type="entry name" value="Nucleotide-diphossugar_trans"/>
</dbReference>
<keyword evidence="4" id="KW-0808">Transferase</keyword>
<reference evidence="12 13" key="1">
    <citation type="submission" date="2024-01" db="EMBL/GenBank/DDBJ databases">
        <title>Complete genome sequence of Citroniella saccharovorans strain M6.X9, isolated from human fecal sample.</title>
        <authorList>
            <person name="Cheng G."/>
            <person name="Westerholm M."/>
            <person name="Schnurer A."/>
        </authorList>
    </citation>
    <scope>NUCLEOTIDE SEQUENCE [LARGE SCALE GENOMIC DNA]</scope>
    <source>
        <strain evidence="12 13">DSM 29873</strain>
    </source>
</reference>
<dbReference type="PANTHER" id="PTHR43646:SF2">
    <property type="entry name" value="GLYCOSYLTRANSFERASE 2-LIKE DOMAIN-CONTAINING PROTEIN"/>
    <property type="match status" value="1"/>
</dbReference>
<protein>
    <recommendedName>
        <fullName evidence="10">4,4'-diaponeurosporenoate glycosyltransferase</fullName>
    </recommendedName>
</protein>
<comment type="subcellular location">
    <subcellularLocation>
        <location evidence="1">Cell membrane</location>
    </subcellularLocation>
</comment>
<evidence type="ECO:0000256" key="8">
    <source>
        <dbReference type="ARBA" id="ARBA00037904"/>
    </source>
</evidence>
<dbReference type="GO" id="GO:0016117">
    <property type="term" value="P:carotenoid biosynthetic process"/>
    <property type="evidence" value="ECO:0007669"/>
    <property type="project" value="UniProtKB-KW"/>
</dbReference>
<proteinExistence type="inferred from homology"/>
<dbReference type="SUPFAM" id="SSF53448">
    <property type="entry name" value="Nucleotide-diphospho-sugar transferases"/>
    <property type="match status" value="1"/>
</dbReference>
<dbReference type="InterPro" id="IPR026461">
    <property type="entry name" value="Trfase_2_rSAM/seldom_assoc"/>
</dbReference>
<comment type="caution">
    <text evidence="12">The sequence shown here is derived from an EMBL/GenBank/DDBJ whole genome shotgun (WGS) entry which is preliminary data.</text>
</comment>
<dbReference type="Gene3D" id="3.90.550.10">
    <property type="entry name" value="Spore Coat Polysaccharide Biosynthesis Protein SpsA, Chain A"/>
    <property type="match status" value="1"/>
</dbReference>
<comment type="function">
    <text evidence="7">Catalyzes the glycosylation of 4,4'-diaponeurosporenoate, i.e. the esterification of glucose at the C1'' position with the carboxyl group of 4,4'-diaponeurosporenic acid, to form glycosyl-4,4'-diaponeurosporenoate. This is a step in the biosynthesis of staphyloxanthin, an orange pigment present in most staphylococci strains.</text>
</comment>
<accession>A0AAW9MTW3</accession>
<evidence type="ECO:0000259" key="11">
    <source>
        <dbReference type="Pfam" id="PF00535"/>
    </source>
</evidence>
<evidence type="ECO:0000256" key="1">
    <source>
        <dbReference type="ARBA" id="ARBA00004236"/>
    </source>
</evidence>
<comment type="pathway">
    <text evidence="8">Carotenoid biosynthesis; staphyloxanthin biosynthesis; staphyloxanthin from farnesyl diphosphate: step 4/5.</text>
</comment>
<evidence type="ECO:0000256" key="7">
    <source>
        <dbReference type="ARBA" id="ARBA00037281"/>
    </source>
</evidence>
<keyword evidence="5" id="KW-0125">Carotenoid biosynthesis</keyword>
<dbReference type="PANTHER" id="PTHR43646">
    <property type="entry name" value="GLYCOSYLTRANSFERASE"/>
    <property type="match status" value="1"/>
</dbReference>
<sequence>MEDGLSVIVPVYNEAQILEGFFEKLAIFSKDTEIIFVDGGSTDSTFEKIKKSGYKVYSGDKGRGKQLNLGVEKSCGDNILILHSDSFFKKSPEENIKSTLEKYKIGCFSLEFIEKSLGLKMVARNSSRRVKYRNIAFGDQGMFFRKEYFYSLGHFKNIDFMEDYDFSIRVKKNGDRIKLLDQKIYSSGRRFINNGLWKTIITMQKAQSMYRRGKSVEEIRRIYRLS</sequence>
<keyword evidence="6" id="KW-0472">Membrane</keyword>
<feature type="domain" description="Glycosyltransferase 2-like" evidence="11">
    <location>
        <begin position="6"/>
        <end position="102"/>
    </location>
</feature>
<dbReference type="InterPro" id="IPR001173">
    <property type="entry name" value="Glyco_trans_2-like"/>
</dbReference>
<organism evidence="12 13">
    <name type="scientific">Citroniella saccharovorans</name>
    <dbReference type="NCBI Taxonomy" id="2053367"/>
    <lineage>
        <taxon>Bacteria</taxon>
        <taxon>Bacillati</taxon>
        <taxon>Bacillota</taxon>
        <taxon>Tissierellia</taxon>
        <taxon>Tissierellales</taxon>
        <taxon>Peptoniphilaceae</taxon>
        <taxon>Citroniella</taxon>
    </lineage>
</organism>
<dbReference type="AlphaFoldDB" id="A0AAW9MTW3"/>
<dbReference type="RefSeq" id="WP_324619160.1">
    <property type="nucleotide sequence ID" value="NZ_JAYKOT010000003.1"/>
</dbReference>